<protein>
    <submittedName>
        <fullName evidence="2">UDP-galactopyranose mutase</fullName>
        <ecNumber evidence="2">5.4.99.9</ecNumber>
    </submittedName>
</protein>
<keyword evidence="2" id="KW-0413">Isomerase</keyword>
<reference evidence="2" key="1">
    <citation type="submission" date="2020-02" db="EMBL/GenBank/DDBJ databases">
        <authorList>
            <person name="Meier V. D."/>
        </authorList>
    </citation>
    <scope>NUCLEOTIDE SEQUENCE</scope>
    <source>
        <strain evidence="2">AVDCRST_MAG73</strain>
    </source>
</reference>
<evidence type="ECO:0000313" key="2">
    <source>
        <dbReference type="EMBL" id="CAA9533503.1"/>
    </source>
</evidence>
<feature type="compositionally biased region" description="Low complexity" evidence="1">
    <location>
        <begin position="142"/>
        <end position="152"/>
    </location>
</feature>
<sequence length="415" mass="46024">ERIRIRLSGGWGGVRGERPRRAAGQSGSCQGAGGGPAAAHRRQRLRPLRRPRDPGPQVRPAHLPLQLGGNLPLPFQIHRLAALSAPGPGQRRRPTGADPDQPRHRQQPLRPEPDRVPARRVLRLRGREEGPHPDQRGRRGQQGRARFVRQVFPRLHAEAVGPGPERTRRPGDGPDPDPDQPRRPLLHRHLPGDAAPRLHAHVRADAGPPEHQGDAQHRLPGDRGLRPLSGDDLHRSDRCLLRAPLRQAALPLPGVQVRDPQHAPSAAGRHDQPPERLRLHPRLGDEAPDRPGAPQNDPGLRVPASRGRPLLPRPAPGERRPLQALPGPRRADPERPLRRPPRHLPVLQHGPGGGPSPEGLRPAQRLPQDSGWRAGNRKRQGDRERARERPRERARERDWQRGRQRHAAGGGDGRL</sequence>
<gene>
    <name evidence="2" type="ORF">AVDCRST_MAG73-1170</name>
</gene>
<name>A0A6J4TVH0_9BACT</name>
<feature type="compositionally biased region" description="Basic and acidic residues" evidence="1">
    <location>
        <begin position="379"/>
        <end position="401"/>
    </location>
</feature>
<feature type="non-terminal residue" evidence="2">
    <location>
        <position position="1"/>
    </location>
</feature>
<feature type="compositionally biased region" description="Low complexity" evidence="1">
    <location>
        <begin position="63"/>
        <end position="74"/>
    </location>
</feature>
<accession>A0A6J4TVH0</accession>
<dbReference type="GO" id="GO:0008767">
    <property type="term" value="F:UDP-galactopyranose mutase activity"/>
    <property type="evidence" value="ECO:0007669"/>
    <property type="project" value="UniProtKB-EC"/>
</dbReference>
<feature type="region of interest" description="Disordered" evidence="1">
    <location>
        <begin position="1"/>
        <end position="233"/>
    </location>
</feature>
<proteinExistence type="predicted"/>
<organism evidence="2">
    <name type="scientific">uncultured Thermomicrobiales bacterium</name>
    <dbReference type="NCBI Taxonomy" id="1645740"/>
    <lineage>
        <taxon>Bacteria</taxon>
        <taxon>Pseudomonadati</taxon>
        <taxon>Thermomicrobiota</taxon>
        <taxon>Thermomicrobia</taxon>
        <taxon>Thermomicrobiales</taxon>
        <taxon>environmental samples</taxon>
    </lineage>
</organism>
<dbReference type="EC" id="5.4.99.9" evidence="2"/>
<feature type="compositionally biased region" description="Basic residues" evidence="1">
    <location>
        <begin position="39"/>
        <end position="49"/>
    </location>
</feature>
<feature type="non-terminal residue" evidence="2">
    <location>
        <position position="415"/>
    </location>
</feature>
<feature type="compositionally biased region" description="Basic and acidic residues" evidence="1">
    <location>
        <begin position="125"/>
        <end position="137"/>
    </location>
</feature>
<dbReference type="EMBL" id="CADCWE010000070">
    <property type="protein sequence ID" value="CAA9533503.1"/>
    <property type="molecule type" value="Genomic_DNA"/>
</dbReference>
<feature type="compositionally biased region" description="Basic and acidic residues" evidence="1">
    <location>
        <begin position="268"/>
        <end position="289"/>
    </location>
</feature>
<dbReference type="AlphaFoldDB" id="A0A6J4TVH0"/>
<feature type="region of interest" description="Disordered" evidence="1">
    <location>
        <begin position="251"/>
        <end position="415"/>
    </location>
</feature>
<evidence type="ECO:0000256" key="1">
    <source>
        <dbReference type="SAM" id="MobiDB-lite"/>
    </source>
</evidence>
<feature type="compositionally biased region" description="Basic and acidic residues" evidence="1">
    <location>
        <begin position="211"/>
        <end position="233"/>
    </location>
</feature>